<dbReference type="InterPro" id="IPR050093">
    <property type="entry name" value="ABC_SmlMolc_Importer"/>
</dbReference>
<name>A0A060IE51_RHIET</name>
<evidence type="ECO:0000256" key="2">
    <source>
        <dbReference type="ARBA" id="ARBA00022448"/>
    </source>
</evidence>
<evidence type="ECO:0000256" key="6">
    <source>
        <dbReference type="ARBA" id="ARBA00022840"/>
    </source>
</evidence>
<dbReference type="InterPro" id="IPR015853">
    <property type="entry name" value="ABC_transpr_FbpC"/>
</dbReference>
<evidence type="ECO:0000259" key="10">
    <source>
        <dbReference type="PROSITE" id="PS50893"/>
    </source>
</evidence>
<dbReference type="SMART" id="SM00382">
    <property type="entry name" value="AAA"/>
    <property type="match status" value="1"/>
</dbReference>
<accession>A0A060IE51</accession>
<dbReference type="GO" id="GO:0016887">
    <property type="term" value="F:ATP hydrolysis activity"/>
    <property type="evidence" value="ECO:0007669"/>
    <property type="project" value="InterPro"/>
</dbReference>
<dbReference type="CDD" id="cd03259">
    <property type="entry name" value="ABC_Carb_Solutes_like"/>
    <property type="match status" value="1"/>
</dbReference>
<dbReference type="SUPFAM" id="SSF52540">
    <property type="entry name" value="P-loop containing nucleoside triphosphate hydrolases"/>
    <property type="match status" value="1"/>
</dbReference>
<keyword evidence="6 11" id="KW-0067">ATP-binding</keyword>
<keyword evidence="8" id="KW-0406">Ion transport</keyword>
<evidence type="ECO:0000256" key="4">
    <source>
        <dbReference type="ARBA" id="ARBA00022496"/>
    </source>
</evidence>
<dbReference type="GO" id="GO:0015408">
    <property type="term" value="F:ABC-type ferric iron transporter activity"/>
    <property type="evidence" value="ECO:0007669"/>
    <property type="project" value="InterPro"/>
</dbReference>
<dbReference type="Gene3D" id="3.40.50.300">
    <property type="entry name" value="P-loop containing nucleotide triphosphate hydrolases"/>
    <property type="match status" value="1"/>
</dbReference>
<dbReference type="Pfam" id="PF00005">
    <property type="entry name" value="ABC_tran"/>
    <property type="match status" value="1"/>
</dbReference>
<dbReference type="GO" id="GO:0016020">
    <property type="term" value="C:membrane"/>
    <property type="evidence" value="ECO:0007669"/>
    <property type="project" value="InterPro"/>
</dbReference>
<dbReference type="GO" id="GO:0015697">
    <property type="term" value="P:quaternary ammonium group transport"/>
    <property type="evidence" value="ECO:0007669"/>
    <property type="project" value="UniProtKB-ARBA"/>
</dbReference>
<keyword evidence="5" id="KW-0547">Nucleotide-binding</keyword>
<dbReference type="PROSITE" id="PS50893">
    <property type="entry name" value="ABC_TRANSPORTER_2"/>
    <property type="match status" value="1"/>
</dbReference>
<evidence type="ECO:0000256" key="1">
    <source>
        <dbReference type="ARBA" id="ARBA00005417"/>
    </source>
</evidence>
<dbReference type="InterPro" id="IPR003439">
    <property type="entry name" value="ABC_transporter-like_ATP-bd"/>
</dbReference>
<dbReference type="InterPro" id="IPR027417">
    <property type="entry name" value="P-loop_NTPase"/>
</dbReference>
<dbReference type="PANTHER" id="PTHR42781">
    <property type="entry name" value="SPERMIDINE/PUTRESCINE IMPORT ATP-BINDING PROTEIN POTA"/>
    <property type="match status" value="1"/>
</dbReference>
<dbReference type="SUPFAM" id="SSF50331">
    <property type="entry name" value="MOP-like"/>
    <property type="match status" value="1"/>
</dbReference>
<dbReference type="KEGG" id="rei:IE4771_PC00190"/>
<keyword evidence="9" id="KW-0472">Membrane</keyword>
<evidence type="ECO:0000256" key="3">
    <source>
        <dbReference type="ARBA" id="ARBA00022475"/>
    </source>
</evidence>
<evidence type="ECO:0000313" key="11">
    <source>
        <dbReference type="EMBL" id="AIC30315.1"/>
    </source>
</evidence>
<dbReference type="Proteomes" id="UP000027180">
    <property type="component" value="Plasmid pRetIE4771c"/>
</dbReference>
<dbReference type="PROSITE" id="PS00211">
    <property type="entry name" value="ABC_TRANSPORTER_1"/>
    <property type="match status" value="1"/>
</dbReference>
<reference evidence="11 12" key="1">
    <citation type="submission" date="2013-12" db="EMBL/GenBank/DDBJ databases">
        <title>Complete genome sequence of Rhizobium etli bv. mimosae IE4771.</title>
        <authorList>
            <person name="Bustos P."/>
            <person name="Santamaria R.I."/>
            <person name="Lozano L."/>
            <person name="Ormeno-Orrillo E."/>
            <person name="Rogel M.A."/>
            <person name="Romero D."/>
            <person name="Cevallos M.A."/>
            <person name="Martinez-Romero E."/>
            <person name="Gonzalez V."/>
        </authorList>
    </citation>
    <scope>NUCLEOTIDE SEQUENCE [LARGE SCALE GENOMIC DNA]</scope>
    <source>
        <strain evidence="11 12">IE4771</strain>
        <plasmid evidence="12">Plasmid pRetIE4771c</plasmid>
    </source>
</reference>
<keyword evidence="11" id="KW-0614">Plasmid</keyword>
<protein>
    <submittedName>
        <fullName evidence="11">ABC transporter ATP-binding protein</fullName>
    </submittedName>
</protein>
<dbReference type="HOGENOM" id="CLU_000604_1_1_5"/>
<sequence>MKAEMSEIAVQLENVTRRFGITPAVRDLSLHIRRGDAVSLVGHSGCGKSTLLRMIAGVEIPESGRIFLEGREVASSASFVEPEARGVGFVFQDYALFPHLTVRDNILFGLKRHPKGEAAALAEEMISKVGIEHLTHRYPHTLSGGEQQRVALARALAPRPSIVLMDEPFSNLDQGLRGKIRSDTLNLLKALGTTVIIVTHDPQEALSVGDQVVLMRAGEIVQSGSAYDLHDRPTNAYAAEFFCASSKVPGVYRGGWIETAIGNFAYRLDRPPASSVTVYIRPHAIALSPGSGIPARIENRVLHGEFEQITLKVDGLGVPLKARALERLPADAENIQISILPERLLAF</sequence>
<keyword evidence="7" id="KW-0408">Iron</keyword>
<dbReference type="InterPro" id="IPR017871">
    <property type="entry name" value="ABC_transporter-like_CS"/>
</dbReference>
<dbReference type="AlphaFoldDB" id="A0A060IE51"/>
<evidence type="ECO:0000256" key="9">
    <source>
        <dbReference type="ARBA" id="ARBA00023136"/>
    </source>
</evidence>
<dbReference type="GO" id="GO:0005524">
    <property type="term" value="F:ATP binding"/>
    <property type="evidence" value="ECO:0007669"/>
    <property type="project" value="UniProtKB-KW"/>
</dbReference>
<feature type="domain" description="ABC transporter" evidence="10">
    <location>
        <begin position="10"/>
        <end position="242"/>
    </location>
</feature>
<comment type="similarity">
    <text evidence="1">Belongs to the ABC transporter superfamily.</text>
</comment>
<dbReference type="EMBL" id="CP006989">
    <property type="protein sequence ID" value="AIC30315.1"/>
    <property type="molecule type" value="Genomic_DNA"/>
</dbReference>
<keyword evidence="3" id="KW-1003">Cell membrane</keyword>
<keyword evidence="2" id="KW-0813">Transport</keyword>
<dbReference type="PANTHER" id="PTHR42781:SF4">
    <property type="entry name" value="SPERMIDINE_PUTRESCINE IMPORT ATP-BINDING PROTEIN POTA"/>
    <property type="match status" value="1"/>
</dbReference>
<dbReference type="InterPro" id="IPR003593">
    <property type="entry name" value="AAA+_ATPase"/>
</dbReference>
<proteinExistence type="inferred from homology"/>
<evidence type="ECO:0000256" key="8">
    <source>
        <dbReference type="ARBA" id="ARBA00023065"/>
    </source>
</evidence>
<evidence type="ECO:0000256" key="5">
    <source>
        <dbReference type="ARBA" id="ARBA00022741"/>
    </source>
</evidence>
<gene>
    <name evidence="11" type="ORF">IE4771_PC00190</name>
</gene>
<dbReference type="FunFam" id="3.40.50.300:FF:000425">
    <property type="entry name" value="Probable ABC transporter, ATP-binding subunit"/>
    <property type="match status" value="1"/>
</dbReference>
<keyword evidence="4" id="KW-0410">Iron transport</keyword>
<evidence type="ECO:0000256" key="7">
    <source>
        <dbReference type="ARBA" id="ARBA00023004"/>
    </source>
</evidence>
<evidence type="ECO:0000313" key="12">
    <source>
        <dbReference type="Proteomes" id="UP000027180"/>
    </source>
</evidence>
<geneLocation type="plasmid" evidence="11 12">
    <name>pRetIE4771c</name>
</geneLocation>
<organism evidence="11 12">
    <name type="scientific">Rhizobium etli bv. mimosae str. IE4771</name>
    <dbReference type="NCBI Taxonomy" id="1432050"/>
    <lineage>
        <taxon>Bacteria</taxon>
        <taxon>Pseudomonadati</taxon>
        <taxon>Pseudomonadota</taxon>
        <taxon>Alphaproteobacteria</taxon>
        <taxon>Hyphomicrobiales</taxon>
        <taxon>Rhizobiaceae</taxon>
        <taxon>Rhizobium/Agrobacterium group</taxon>
        <taxon>Rhizobium</taxon>
    </lineage>
</organism>
<dbReference type="InterPro" id="IPR008995">
    <property type="entry name" value="Mo/tungstate-bd_C_term_dom"/>
</dbReference>